<dbReference type="STRING" id="983966.A0A1E4RUE1"/>
<keyword evidence="3" id="KW-1185">Reference proteome</keyword>
<name>A0A1E4RUE1_CYBJN</name>
<protein>
    <submittedName>
        <fullName evidence="2">Uncharacterized protein</fullName>
    </submittedName>
</protein>
<organism evidence="2 3">
    <name type="scientific">Cyberlindnera jadinii (strain ATCC 18201 / CBS 1600 / BCRC 20928 / JCM 3617 / NBRC 0987 / NRRL Y-1542)</name>
    <name type="common">Torula yeast</name>
    <name type="synonym">Candida utilis</name>
    <dbReference type="NCBI Taxonomy" id="983966"/>
    <lineage>
        <taxon>Eukaryota</taxon>
        <taxon>Fungi</taxon>
        <taxon>Dikarya</taxon>
        <taxon>Ascomycota</taxon>
        <taxon>Saccharomycotina</taxon>
        <taxon>Saccharomycetes</taxon>
        <taxon>Phaffomycetales</taxon>
        <taxon>Phaffomycetaceae</taxon>
        <taxon>Cyberlindnera</taxon>
    </lineage>
</organism>
<dbReference type="OMA" id="PNWYSLP"/>
<sequence>MTANGTSSAAESTKLFKESLSNVVSVLKDADKRGVLMSPIPEHFLEPDPLLIYRTYLTLSNKDKAKTTTILNKFEKGFYISAYGFYHDIKLCSSILINTLELGSRHYVDVDRFYKLSTELFLRECYRLHINIKEMSEKRESITSSYEEESQFEEMLNNDFDAICTSYTLGHGELYVTTTQNNVPLFTSMNSRSALDEREAIVPDNVSSSKVIPTTLSAQSIPLGAISPQVTRLPQMPQQQSTEILSRFLHPNWYSLPTAKWLALSDLQTFAPVVDEQTIVVSSQDKGKLWLEHIGYKQLQRWNQEPYNAAQALNGEDDDDMKEDVDEDEKEPNGDTAVVKDDVNMTQEIEVPGPVELTNEDLFNIYEWNPSNTLDDDVIEAFNEGQEQELLSMKLAELQSLRKERFEKALPLPTQRETGLHHECFRLLNEIMIKGDIMPDVRPSMLLPTEQFIYNGTLPVPQQNHPRKKYKTRR</sequence>
<proteinExistence type="predicted"/>
<accession>A0A1E4RUE1</accession>
<reference evidence="2 3" key="1">
    <citation type="journal article" date="2016" name="Proc. Natl. Acad. Sci. U.S.A.">
        <title>Comparative genomics of biotechnologically important yeasts.</title>
        <authorList>
            <person name="Riley R."/>
            <person name="Haridas S."/>
            <person name="Wolfe K.H."/>
            <person name="Lopes M.R."/>
            <person name="Hittinger C.T."/>
            <person name="Goeker M."/>
            <person name="Salamov A.A."/>
            <person name="Wisecaver J.H."/>
            <person name="Long T.M."/>
            <person name="Calvey C.H."/>
            <person name="Aerts A.L."/>
            <person name="Barry K.W."/>
            <person name="Choi C."/>
            <person name="Clum A."/>
            <person name="Coughlan A.Y."/>
            <person name="Deshpande S."/>
            <person name="Douglass A.P."/>
            <person name="Hanson S.J."/>
            <person name="Klenk H.-P."/>
            <person name="LaButti K.M."/>
            <person name="Lapidus A."/>
            <person name="Lindquist E.A."/>
            <person name="Lipzen A.M."/>
            <person name="Meier-Kolthoff J.P."/>
            <person name="Ohm R.A."/>
            <person name="Otillar R.P."/>
            <person name="Pangilinan J.L."/>
            <person name="Peng Y."/>
            <person name="Rokas A."/>
            <person name="Rosa C.A."/>
            <person name="Scheuner C."/>
            <person name="Sibirny A.A."/>
            <person name="Slot J.C."/>
            <person name="Stielow J.B."/>
            <person name="Sun H."/>
            <person name="Kurtzman C.P."/>
            <person name="Blackwell M."/>
            <person name="Grigoriev I.V."/>
            <person name="Jeffries T.W."/>
        </authorList>
    </citation>
    <scope>NUCLEOTIDE SEQUENCE [LARGE SCALE GENOMIC DNA]</scope>
    <source>
        <strain evidence="3">ATCC 18201 / CBS 1600 / BCRC 20928 / JCM 3617 / NBRC 0987 / NRRL Y-1542</strain>
    </source>
</reference>
<feature type="compositionally biased region" description="Acidic residues" evidence="1">
    <location>
        <begin position="315"/>
        <end position="330"/>
    </location>
</feature>
<dbReference type="Proteomes" id="UP000094389">
    <property type="component" value="Unassembled WGS sequence"/>
</dbReference>
<dbReference type="EMBL" id="KV453948">
    <property type="protein sequence ID" value="ODV70904.1"/>
    <property type="molecule type" value="Genomic_DNA"/>
</dbReference>
<dbReference type="AlphaFoldDB" id="A0A1E4RUE1"/>
<dbReference type="GeneID" id="30991838"/>
<dbReference type="RefSeq" id="XP_020067943.1">
    <property type="nucleotide sequence ID" value="XM_020217442.1"/>
</dbReference>
<gene>
    <name evidence="2" type="ORF">CYBJADRAFT_192403</name>
</gene>
<evidence type="ECO:0000313" key="2">
    <source>
        <dbReference type="EMBL" id="ODV70904.1"/>
    </source>
</evidence>
<evidence type="ECO:0000256" key="1">
    <source>
        <dbReference type="SAM" id="MobiDB-lite"/>
    </source>
</evidence>
<dbReference type="OrthoDB" id="5354116at2759"/>
<feature type="region of interest" description="Disordered" evidence="1">
    <location>
        <begin position="311"/>
        <end position="336"/>
    </location>
</feature>
<evidence type="ECO:0000313" key="3">
    <source>
        <dbReference type="Proteomes" id="UP000094389"/>
    </source>
</evidence>